<keyword evidence="2 6" id="KW-0031">Aminopeptidase</keyword>
<evidence type="ECO:0000256" key="4">
    <source>
        <dbReference type="ARBA" id="ARBA00022723"/>
    </source>
</evidence>
<comment type="function">
    <text evidence="1 6">Removes the N-terminal methionine from nascent proteins. The N-terminal methionine is often cleaved when the second residue in the primary sequence is small and uncharged (Met-Ala-, Cys, Gly, Pro, Ser, Thr, or Val). Requires deformylation of the N(alpha)-formylated initiator methionine before it can be hydrolyzed.</text>
</comment>
<dbReference type="InterPro" id="IPR036005">
    <property type="entry name" value="Creatinase/aminopeptidase-like"/>
</dbReference>
<feature type="binding site" evidence="6">
    <location>
        <position position="78"/>
    </location>
    <ligand>
        <name>substrate</name>
    </ligand>
</feature>
<feature type="binding site" evidence="6">
    <location>
        <position position="95"/>
    </location>
    <ligand>
        <name>a divalent metal cation</name>
        <dbReference type="ChEBI" id="CHEBI:60240"/>
        <label>1</label>
    </ligand>
</feature>
<dbReference type="EMBL" id="JACYNN010000038">
    <property type="protein sequence ID" value="MBD8109244.1"/>
    <property type="molecule type" value="Genomic_DNA"/>
</dbReference>
<evidence type="ECO:0000256" key="1">
    <source>
        <dbReference type="ARBA" id="ARBA00002521"/>
    </source>
</evidence>
<dbReference type="EC" id="3.4.11.18" evidence="6 7"/>
<reference evidence="10 11" key="1">
    <citation type="journal article" date="2019" name="Sci. Rep.">
        <title>Differences in resource use lead to coexistence of seed-transmitted microbial populations.</title>
        <authorList>
            <person name="Torres-Cortes G."/>
            <person name="Garcia B.J."/>
            <person name="Compant S."/>
            <person name="Rezki S."/>
            <person name="Jones P."/>
            <person name="Preveaux A."/>
            <person name="Briand M."/>
            <person name="Roulet A."/>
            <person name="Bouchez O."/>
            <person name="Jacobson D."/>
            <person name="Barret M."/>
        </authorList>
    </citation>
    <scope>NUCLEOTIDE SEQUENCE [LARGE SCALE GENOMIC DNA]</scope>
    <source>
        <strain evidence="10 11">CFBP13511</strain>
    </source>
</reference>
<dbReference type="InterPro" id="IPR001714">
    <property type="entry name" value="Pept_M24_MAP"/>
</dbReference>
<feature type="domain" description="Peptidase M24" evidence="8">
    <location>
        <begin position="13"/>
        <end position="240"/>
    </location>
</feature>
<comment type="cofactor">
    <cofactor evidence="6">
        <name>Co(2+)</name>
        <dbReference type="ChEBI" id="CHEBI:48828"/>
    </cofactor>
    <cofactor evidence="6">
        <name>Zn(2+)</name>
        <dbReference type="ChEBI" id="CHEBI:29105"/>
    </cofactor>
    <cofactor evidence="6">
        <name>Mn(2+)</name>
        <dbReference type="ChEBI" id="CHEBI:29035"/>
    </cofactor>
    <cofactor evidence="6">
        <name>Fe(2+)</name>
        <dbReference type="ChEBI" id="CHEBI:29033"/>
    </cofactor>
    <text evidence="6">Binds 2 divalent metal cations per subunit. Has a high-affinity and a low affinity metal-binding site. The true nature of the physiological cofactor is under debate. The enzyme is active with cobalt, zinc, manganese or divalent iron ions. Most likely, methionine aminopeptidases function as mononuclear Fe(2+)-metalloproteases under physiological conditions, and the catalytically relevant metal-binding site has been assigned to the histidine-containing high-affinity site.</text>
</comment>
<keyword evidence="12" id="KW-1185">Reference proteome</keyword>
<dbReference type="GO" id="GO:0070006">
    <property type="term" value="F:metalloaminopeptidase activity"/>
    <property type="evidence" value="ECO:0007669"/>
    <property type="project" value="UniProtKB-UniRule"/>
</dbReference>
<reference evidence="9 12" key="2">
    <citation type="journal article" date="2020" name="FEMS Microbiol. Ecol.">
        <title>Temporal dynamics of bacterial communities during seed development and maturation.</title>
        <authorList>
            <person name="Chesneau G."/>
            <person name="Torres-Cortes G."/>
            <person name="Briand M."/>
            <person name="Darrasse A."/>
            <person name="Preveaux A."/>
            <person name="Marais C."/>
            <person name="Jacques M.A."/>
            <person name="Shade A."/>
            <person name="Barret M."/>
        </authorList>
    </citation>
    <scope>NUCLEOTIDE SEQUENCE [LARGE SCALE GENOMIC DNA]</scope>
    <source>
        <strain evidence="9 12">CFBP13732</strain>
    </source>
</reference>
<dbReference type="GO" id="GO:0005829">
    <property type="term" value="C:cytosol"/>
    <property type="evidence" value="ECO:0007669"/>
    <property type="project" value="TreeGrafter"/>
</dbReference>
<dbReference type="PROSITE" id="PS00680">
    <property type="entry name" value="MAP_1"/>
    <property type="match status" value="1"/>
</dbReference>
<evidence type="ECO:0000256" key="5">
    <source>
        <dbReference type="ARBA" id="ARBA00022801"/>
    </source>
</evidence>
<dbReference type="NCBIfam" id="TIGR00500">
    <property type="entry name" value="met_pdase_I"/>
    <property type="match status" value="1"/>
</dbReference>
<dbReference type="Proteomes" id="UP000306393">
    <property type="component" value="Unassembled WGS sequence"/>
</dbReference>
<comment type="subunit">
    <text evidence="6">Monomer.</text>
</comment>
<evidence type="ECO:0000256" key="6">
    <source>
        <dbReference type="HAMAP-Rule" id="MF_01974"/>
    </source>
</evidence>
<keyword evidence="4 6" id="KW-0479">Metal-binding</keyword>
<comment type="caution">
    <text evidence="10">The sequence shown here is derived from an EMBL/GenBank/DDBJ whole genome shotgun (WGS) entry which is preliminary data.</text>
</comment>
<dbReference type="SUPFAM" id="SSF55920">
    <property type="entry name" value="Creatinase/aminopeptidase"/>
    <property type="match status" value="1"/>
</dbReference>
<evidence type="ECO:0000256" key="3">
    <source>
        <dbReference type="ARBA" id="ARBA00022670"/>
    </source>
</evidence>
<dbReference type="PRINTS" id="PR00599">
    <property type="entry name" value="MAPEPTIDASE"/>
</dbReference>
<sequence>MVTLHTAEEIEYARAAGHAAAEVLAMIAPFVRPGVTTDELDRRCHDFIVKQLGVIPANIGYHGYTRTLCTSVNHVVCHGIPDSTTLQDGDIVNIDVAVIKEGWFGDTSRMYFVGEPSAQARRLVDVTLQSLVAGIRAVRPGARLGDVGAAIQQVAERAGFSVVKDYCGHGIGQVYHDTPDVLHYGKAGTGMRLKPGMIFTIEPMINAGKDETDVLPDDWTVVTLDGSLSAQWEHTIAVTDNGFDLLTPWPDGPCQVI</sequence>
<dbReference type="InterPro" id="IPR000994">
    <property type="entry name" value="Pept_M24"/>
</dbReference>
<dbReference type="GO" id="GO:0046872">
    <property type="term" value="F:metal ion binding"/>
    <property type="evidence" value="ECO:0007669"/>
    <property type="project" value="UniProtKB-UniRule"/>
</dbReference>
<feature type="binding site" evidence="6">
    <location>
        <position position="202"/>
    </location>
    <ligand>
        <name>a divalent metal cation</name>
        <dbReference type="ChEBI" id="CHEBI:60240"/>
        <label>2</label>
        <note>catalytic</note>
    </ligand>
</feature>
<evidence type="ECO:0000313" key="11">
    <source>
        <dbReference type="Proteomes" id="UP000306393"/>
    </source>
</evidence>
<keyword evidence="5 6" id="KW-0378">Hydrolase</keyword>
<dbReference type="InterPro" id="IPR002467">
    <property type="entry name" value="Pept_M24A_MAP1"/>
</dbReference>
<dbReference type="Pfam" id="PF00557">
    <property type="entry name" value="Peptidase_M24"/>
    <property type="match status" value="1"/>
</dbReference>
<comment type="similarity">
    <text evidence="6">Belongs to the peptidase M24A family. Methionine aminopeptidase type 1 subfamily.</text>
</comment>
<dbReference type="CDD" id="cd01086">
    <property type="entry name" value="MetAP1"/>
    <property type="match status" value="1"/>
</dbReference>
<feature type="binding site" evidence="6">
    <location>
        <position position="176"/>
    </location>
    <ligand>
        <name>substrate</name>
    </ligand>
</feature>
<proteinExistence type="inferred from homology"/>
<dbReference type="STRING" id="1219360.GCA_001571305_04228"/>
<feature type="binding site" evidence="6">
    <location>
        <position position="169"/>
    </location>
    <ligand>
        <name>a divalent metal cation</name>
        <dbReference type="ChEBI" id="CHEBI:60240"/>
        <label>2</label>
        <note>catalytic</note>
    </ligand>
</feature>
<feature type="binding site" evidence="6">
    <location>
        <position position="233"/>
    </location>
    <ligand>
        <name>a divalent metal cation</name>
        <dbReference type="ChEBI" id="CHEBI:60240"/>
        <label>1</label>
    </ligand>
</feature>
<protein>
    <recommendedName>
        <fullName evidence="6 7">Methionine aminopeptidase</fullName>
        <shortName evidence="6">MAP</shortName>
        <shortName evidence="6">MetAP</shortName>
        <ecNumber evidence="6 7">3.4.11.18</ecNumber>
    </recommendedName>
    <alternativeName>
        <fullName evidence="6">Peptidase M</fullName>
    </alternativeName>
</protein>
<dbReference type="EMBL" id="QGAC01000029">
    <property type="protein sequence ID" value="TKJ84149.1"/>
    <property type="molecule type" value="Genomic_DNA"/>
</dbReference>
<name>A0A4U3EWU5_9GAMM</name>
<dbReference type="PANTHER" id="PTHR43330:SF27">
    <property type="entry name" value="METHIONINE AMINOPEPTIDASE"/>
    <property type="match status" value="1"/>
</dbReference>
<evidence type="ECO:0000313" key="12">
    <source>
        <dbReference type="Proteomes" id="UP000661012"/>
    </source>
</evidence>
<dbReference type="RefSeq" id="WP_137270056.1">
    <property type="nucleotide sequence ID" value="NZ_JACYNM010000039.1"/>
</dbReference>
<dbReference type="GO" id="GO:0006508">
    <property type="term" value="P:proteolysis"/>
    <property type="evidence" value="ECO:0007669"/>
    <property type="project" value="UniProtKB-KW"/>
</dbReference>
<evidence type="ECO:0000256" key="7">
    <source>
        <dbReference type="RuleBase" id="RU003653"/>
    </source>
</evidence>
<organism evidence="10 11">
    <name type="scientific">Erwinia persicina</name>
    <dbReference type="NCBI Taxonomy" id="55211"/>
    <lineage>
        <taxon>Bacteria</taxon>
        <taxon>Pseudomonadati</taxon>
        <taxon>Pseudomonadota</taxon>
        <taxon>Gammaproteobacteria</taxon>
        <taxon>Enterobacterales</taxon>
        <taxon>Erwiniaceae</taxon>
        <taxon>Erwinia</taxon>
    </lineage>
</organism>
<evidence type="ECO:0000256" key="2">
    <source>
        <dbReference type="ARBA" id="ARBA00022438"/>
    </source>
</evidence>
<dbReference type="GO" id="GO:0004239">
    <property type="term" value="F:initiator methionyl aminopeptidase activity"/>
    <property type="evidence" value="ECO:0007669"/>
    <property type="project" value="UniProtKB-UniRule"/>
</dbReference>
<accession>A0A4U3EWU5</accession>
<dbReference type="Gene3D" id="3.90.230.10">
    <property type="entry name" value="Creatinase/methionine aminopeptidase superfamily"/>
    <property type="match status" value="1"/>
</dbReference>
<gene>
    <name evidence="6 10" type="primary">map</name>
    <name evidence="10" type="ORF">EpCFBP13511_21580</name>
    <name evidence="9" type="ORF">IFT93_23035</name>
</gene>
<dbReference type="HAMAP" id="MF_01974">
    <property type="entry name" value="MetAP_1"/>
    <property type="match status" value="1"/>
</dbReference>
<feature type="binding site" evidence="6">
    <location>
        <position position="106"/>
    </location>
    <ligand>
        <name>a divalent metal cation</name>
        <dbReference type="ChEBI" id="CHEBI:60240"/>
        <label>2</label>
        <note>catalytic</note>
    </ligand>
</feature>
<dbReference type="Proteomes" id="UP000661012">
    <property type="component" value="Unassembled WGS sequence"/>
</dbReference>
<feature type="binding site" evidence="6">
    <location>
        <position position="233"/>
    </location>
    <ligand>
        <name>a divalent metal cation</name>
        <dbReference type="ChEBI" id="CHEBI:60240"/>
        <label>2</label>
        <note>catalytic</note>
    </ligand>
</feature>
<feature type="binding site" evidence="6">
    <location>
        <position position="106"/>
    </location>
    <ligand>
        <name>a divalent metal cation</name>
        <dbReference type="ChEBI" id="CHEBI:60240"/>
        <label>1</label>
    </ligand>
</feature>
<dbReference type="OrthoDB" id="9802055at2"/>
<dbReference type="PANTHER" id="PTHR43330">
    <property type="entry name" value="METHIONINE AMINOPEPTIDASE"/>
    <property type="match status" value="1"/>
</dbReference>
<evidence type="ECO:0000313" key="9">
    <source>
        <dbReference type="EMBL" id="MBD8109244.1"/>
    </source>
</evidence>
<dbReference type="AlphaFoldDB" id="A0A4U3EWU5"/>
<comment type="catalytic activity">
    <reaction evidence="6 7">
        <text>Release of N-terminal amino acids, preferentially methionine, from peptides and arylamides.</text>
        <dbReference type="EC" id="3.4.11.18"/>
    </reaction>
</comment>
<evidence type="ECO:0000259" key="8">
    <source>
        <dbReference type="Pfam" id="PF00557"/>
    </source>
</evidence>
<evidence type="ECO:0000313" key="10">
    <source>
        <dbReference type="EMBL" id="TKJ84149.1"/>
    </source>
</evidence>
<keyword evidence="3 6" id="KW-0645">Protease</keyword>